<reference evidence="2 3" key="1">
    <citation type="journal article" date="2013" name="Environ. Microbiol.">
        <title>Complete genome, catabolic sub-proteomes and key-metabolites of Desulfobacula toluolica Tol2, a marine, aromatic compound-degrading, sulfate-reducing bacterium.</title>
        <authorList>
            <person name="Wohlbrand L."/>
            <person name="Jacob J.H."/>
            <person name="Kube M."/>
            <person name="Mussmann M."/>
            <person name="Jarling R."/>
            <person name="Beck A."/>
            <person name="Amann R."/>
            <person name="Wilkes H."/>
            <person name="Reinhardt R."/>
            <person name="Rabus R."/>
        </authorList>
    </citation>
    <scope>NUCLEOTIDE SEQUENCE [LARGE SCALE GENOMIC DNA]</scope>
    <source>
        <strain evidence="3">DSM 7467 / Tol2</strain>
    </source>
</reference>
<gene>
    <name evidence="2" type="ordered locus">TOL2_C19740</name>
</gene>
<evidence type="ECO:0008006" key="4">
    <source>
        <dbReference type="Google" id="ProtNLM"/>
    </source>
</evidence>
<keyword evidence="1" id="KW-0175">Coiled coil</keyword>
<evidence type="ECO:0000313" key="2">
    <source>
        <dbReference type="EMBL" id="CCK80135.1"/>
    </source>
</evidence>
<dbReference type="RefSeq" id="WP_014957468.1">
    <property type="nucleotide sequence ID" value="NC_018645.1"/>
</dbReference>
<keyword evidence="3" id="KW-1185">Reference proteome</keyword>
<accession>K0NGR0</accession>
<proteinExistence type="predicted"/>
<name>K0NGR0_DESTT</name>
<dbReference type="Proteomes" id="UP000007347">
    <property type="component" value="Chromosome"/>
</dbReference>
<protein>
    <recommendedName>
        <fullName evidence="4">DUF904 domain-containing protein</fullName>
    </recommendedName>
</protein>
<dbReference type="KEGG" id="dto:TOL2_C19740"/>
<organism evidence="2 3">
    <name type="scientific">Desulfobacula toluolica (strain DSM 7467 / Tol2)</name>
    <dbReference type="NCBI Taxonomy" id="651182"/>
    <lineage>
        <taxon>Bacteria</taxon>
        <taxon>Pseudomonadati</taxon>
        <taxon>Thermodesulfobacteriota</taxon>
        <taxon>Desulfobacteria</taxon>
        <taxon>Desulfobacterales</taxon>
        <taxon>Desulfobacteraceae</taxon>
        <taxon>Desulfobacula</taxon>
    </lineage>
</organism>
<evidence type="ECO:0000313" key="3">
    <source>
        <dbReference type="Proteomes" id="UP000007347"/>
    </source>
</evidence>
<dbReference type="EMBL" id="FO203503">
    <property type="protein sequence ID" value="CCK80135.1"/>
    <property type="molecule type" value="Genomic_DNA"/>
</dbReference>
<dbReference type="STRING" id="651182.TOL2_C19740"/>
<feature type="coiled-coil region" evidence="1">
    <location>
        <begin position="26"/>
        <end position="60"/>
    </location>
</feature>
<evidence type="ECO:0000256" key="1">
    <source>
        <dbReference type="SAM" id="Coils"/>
    </source>
</evidence>
<dbReference type="HOGENOM" id="CLU_188262_0_0_7"/>
<sequence>MKLGNDLIKKKFDEIDGQIDFMIELCHTLQLENQELLLKIKNFETELDKKKETEDEYLDQQALIHSKIDGLLTKLDDFANSDPEEVSSNL</sequence>
<dbReference type="AlphaFoldDB" id="K0NGR0"/>